<proteinExistence type="predicted"/>
<accession>A0A2K3E459</accession>
<sequence>MCVHEPFQAGGKALESGGVPNNDQSEPLLAFSLGVGAKSCVKARGARGPVGQLVAKWVLKPLRVGESGRFGERQYSKGWFL</sequence>
<keyword evidence="2" id="KW-1185">Reference proteome</keyword>
<dbReference type="AlphaFoldDB" id="A0A2K3E459"/>
<evidence type="ECO:0000313" key="1">
    <source>
        <dbReference type="EMBL" id="PNW87585.1"/>
    </source>
</evidence>
<name>A0A2K3E459_CHLRE</name>
<organism evidence="1 2">
    <name type="scientific">Chlamydomonas reinhardtii</name>
    <name type="common">Chlamydomonas smithii</name>
    <dbReference type="NCBI Taxonomy" id="3055"/>
    <lineage>
        <taxon>Eukaryota</taxon>
        <taxon>Viridiplantae</taxon>
        <taxon>Chlorophyta</taxon>
        <taxon>core chlorophytes</taxon>
        <taxon>Chlorophyceae</taxon>
        <taxon>CS clade</taxon>
        <taxon>Chlamydomonadales</taxon>
        <taxon>Chlamydomonadaceae</taxon>
        <taxon>Chlamydomonas</taxon>
    </lineage>
</organism>
<dbReference type="Gramene" id="PNW87585">
    <property type="protein sequence ID" value="PNW87585"/>
    <property type="gene ID" value="CHLRE_02g141146v5"/>
</dbReference>
<dbReference type="Proteomes" id="UP000006906">
    <property type="component" value="Chromosome 2"/>
</dbReference>
<reference evidence="1 2" key="1">
    <citation type="journal article" date="2007" name="Science">
        <title>The Chlamydomonas genome reveals the evolution of key animal and plant functions.</title>
        <authorList>
            <person name="Merchant S.S."/>
            <person name="Prochnik S.E."/>
            <person name="Vallon O."/>
            <person name="Harris E.H."/>
            <person name="Karpowicz S.J."/>
            <person name="Witman G.B."/>
            <person name="Terry A."/>
            <person name="Salamov A."/>
            <person name="Fritz-Laylin L.K."/>
            <person name="Marechal-Drouard L."/>
            <person name="Marshall W.F."/>
            <person name="Qu L.H."/>
            <person name="Nelson D.R."/>
            <person name="Sanderfoot A.A."/>
            <person name="Spalding M.H."/>
            <person name="Kapitonov V.V."/>
            <person name="Ren Q."/>
            <person name="Ferris P."/>
            <person name="Lindquist E."/>
            <person name="Shapiro H."/>
            <person name="Lucas S.M."/>
            <person name="Grimwood J."/>
            <person name="Schmutz J."/>
            <person name="Cardol P."/>
            <person name="Cerutti H."/>
            <person name="Chanfreau G."/>
            <person name="Chen C.L."/>
            <person name="Cognat V."/>
            <person name="Croft M.T."/>
            <person name="Dent R."/>
            <person name="Dutcher S."/>
            <person name="Fernandez E."/>
            <person name="Fukuzawa H."/>
            <person name="Gonzalez-Ballester D."/>
            <person name="Gonzalez-Halphen D."/>
            <person name="Hallmann A."/>
            <person name="Hanikenne M."/>
            <person name="Hippler M."/>
            <person name="Inwood W."/>
            <person name="Jabbari K."/>
            <person name="Kalanon M."/>
            <person name="Kuras R."/>
            <person name="Lefebvre P.A."/>
            <person name="Lemaire S.D."/>
            <person name="Lobanov A.V."/>
            <person name="Lohr M."/>
            <person name="Manuell A."/>
            <person name="Meier I."/>
            <person name="Mets L."/>
            <person name="Mittag M."/>
            <person name="Mittelmeier T."/>
            <person name="Moroney J.V."/>
            <person name="Moseley J."/>
            <person name="Napoli C."/>
            <person name="Nedelcu A.M."/>
            <person name="Niyogi K."/>
            <person name="Novoselov S.V."/>
            <person name="Paulsen I.T."/>
            <person name="Pazour G."/>
            <person name="Purton S."/>
            <person name="Ral J.P."/>
            <person name="Riano-Pachon D.M."/>
            <person name="Riekhof W."/>
            <person name="Rymarquis L."/>
            <person name="Schroda M."/>
            <person name="Stern D."/>
            <person name="Umen J."/>
            <person name="Willows R."/>
            <person name="Wilson N."/>
            <person name="Zimmer S.L."/>
            <person name="Allmer J."/>
            <person name="Balk J."/>
            <person name="Bisova K."/>
            <person name="Chen C.J."/>
            <person name="Elias M."/>
            <person name="Gendler K."/>
            <person name="Hauser C."/>
            <person name="Lamb M.R."/>
            <person name="Ledford H."/>
            <person name="Long J.C."/>
            <person name="Minagawa J."/>
            <person name="Page M.D."/>
            <person name="Pan J."/>
            <person name="Pootakham W."/>
            <person name="Roje S."/>
            <person name="Rose A."/>
            <person name="Stahlberg E."/>
            <person name="Terauchi A.M."/>
            <person name="Yang P."/>
            <person name="Ball S."/>
            <person name="Bowler C."/>
            <person name="Dieckmann C.L."/>
            <person name="Gladyshev V.N."/>
            <person name="Green P."/>
            <person name="Jorgensen R."/>
            <person name="Mayfield S."/>
            <person name="Mueller-Roeber B."/>
            <person name="Rajamani S."/>
            <person name="Sayre R.T."/>
            <person name="Brokstein P."/>
            <person name="Dubchak I."/>
            <person name="Goodstein D."/>
            <person name="Hornick L."/>
            <person name="Huang Y.W."/>
            <person name="Jhaveri J."/>
            <person name="Luo Y."/>
            <person name="Martinez D."/>
            <person name="Ngau W.C."/>
            <person name="Otillar B."/>
            <person name="Poliakov A."/>
            <person name="Porter A."/>
            <person name="Szajkowski L."/>
            <person name="Werner G."/>
            <person name="Zhou K."/>
            <person name="Grigoriev I.V."/>
            <person name="Rokhsar D.S."/>
            <person name="Grossman A.R."/>
        </authorList>
    </citation>
    <scope>NUCLEOTIDE SEQUENCE [LARGE SCALE GENOMIC DNA]</scope>
    <source>
        <strain evidence="2">CC-503</strain>
    </source>
</reference>
<dbReference type="RefSeq" id="XP_042927843.1">
    <property type="nucleotide sequence ID" value="XM_043060071.1"/>
</dbReference>
<dbReference type="InParanoid" id="A0A2K3E459"/>
<protein>
    <submittedName>
        <fullName evidence="1">Uncharacterized protein</fullName>
    </submittedName>
</protein>
<evidence type="ECO:0000313" key="2">
    <source>
        <dbReference type="Proteomes" id="UP000006906"/>
    </source>
</evidence>
<dbReference type="KEGG" id="cre:CHLRE_02g141146v5"/>
<dbReference type="GeneID" id="66052530"/>
<gene>
    <name evidence="1" type="ORF">CHLRE_02g141146v5</name>
</gene>
<dbReference type="EMBL" id="CM008963">
    <property type="protein sequence ID" value="PNW87585.1"/>
    <property type="molecule type" value="Genomic_DNA"/>
</dbReference>